<dbReference type="SUPFAM" id="SSF48371">
    <property type="entry name" value="ARM repeat"/>
    <property type="match status" value="1"/>
</dbReference>
<dbReference type="EMBL" id="JH930469">
    <property type="protein sequence ID" value="EKM59096.1"/>
    <property type="molecule type" value="Genomic_DNA"/>
</dbReference>
<dbReference type="PANTHER" id="PTHR23253:SF9">
    <property type="entry name" value="EUKARYOTIC TRANSLATION INITIATION FACTOR 4 GAMMA 2"/>
    <property type="match status" value="1"/>
</dbReference>
<evidence type="ECO:0000256" key="2">
    <source>
        <dbReference type="ARBA" id="ARBA00022540"/>
    </source>
</evidence>
<evidence type="ECO:0000313" key="6">
    <source>
        <dbReference type="EMBL" id="EKM59096.1"/>
    </source>
</evidence>
<dbReference type="HOGENOM" id="CLU_029620_1_0_1"/>
<dbReference type="PANTHER" id="PTHR23253">
    <property type="entry name" value="EUKARYOTIC TRANSLATION INITIATION FACTOR 4 GAMMA"/>
    <property type="match status" value="1"/>
</dbReference>
<evidence type="ECO:0000313" key="7">
    <source>
        <dbReference type="Proteomes" id="UP000008370"/>
    </source>
</evidence>
<dbReference type="PROSITE" id="PS50097">
    <property type="entry name" value="BTB"/>
    <property type="match status" value="1"/>
</dbReference>
<feature type="domain" description="BTB" evidence="5">
    <location>
        <begin position="70"/>
        <end position="134"/>
    </location>
</feature>
<protein>
    <recommendedName>
        <fullName evidence="5">BTB domain-containing protein</fullName>
    </recommendedName>
</protein>
<dbReference type="GO" id="GO:0003729">
    <property type="term" value="F:mRNA binding"/>
    <property type="evidence" value="ECO:0007669"/>
    <property type="project" value="TreeGrafter"/>
</dbReference>
<reference evidence="6 7" key="1">
    <citation type="journal article" date="2012" name="BMC Genomics">
        <title>Comparative genomics of the white-rot fungi, Phanerochaete carnosa and P. chrysosporium, to elucidate the genetic basis of the distinct wood types they colonize.</title>
        <authorList>
            <person name="Suzuki H."/>
            <person name="MacDonald J."/>
            <person name="Syed K."/>
            <person name="Salamov A."/>
            <person name="Hori C."/>
            <person name="Aerts A."/>
            <person name="Henrissat B."/>
            <person name="Wiebenga A."/>
            <person name="vanKuyk P.A."/>
            <person name="Barry K."/>
            <person name="Lindquist E."/>
            <person name="LaButti K."/>
            <person name="Lapidus A."/>
            <person name="Lucas S."/>
            <person name="Coutinho P."/>
            <person name="Gong Y."/>
            <person name="Samejima M."/>
            <person name="Mahadevan R."/>
            <person name="Abou-Zaid M."/>
            <person name="de Vries R.P."/>
            <person name="Igarashi K."/>
            <person name="Yadav J.S."/>
            <person name="Grigoriev I.V."/>
            <person name="Master E.R."/>
        </authorList>
    </citation>
    <scope>NUCLEOTIDE SEQUENCE [LARGE SCALE GENOMIC DNA]</scope>
    <source>
        <strain evidence="6 7">HHB-10118-sp</strain>
    </source>
</reference>
<feature type="compositionally biased region" description="Low complexity" evidence="4">
    <location>
        <begin position="27"/>
        <end position="43"/>
    </location>
</feature>
<dbReference type="InParanoid" id="K5V8F9"/>
<evidence type="ECO:0000256" key="1">
    <source>
        <dbReference type="ARBA" id="ARBA00005775"/>
    </source>
</evidence>
<dbReference type="KEGG" id="pco:PHACADRAFT_249310"/>
<dbReference type="InterPro" id="IPR016024">
    <property type="entry name" value="ARM-type_fold"/>
</dbReference>
<dbReference type="SMART" id="SM00543">
    <property type="entry name" value="MIF4G"/>
    <property type="match status" value="1"/>
</dbReference>
<evidence type="ECO:0000259" key="5">
    <source>
        <dbReference type="PROSITE" id="PS50097"/>
    </source>
</evidence>
<keyword evidence="7" id="KW-1185">Reference proteome</keyword>
<dbReference type="GO" id="GO:0003743">
    <property type="term" value="F:translation initiation factor activity"/>
    <property type="evidence" value="ECO:0007669"/>
    <property type="project" value="UniProtKB-KW"/>
</dbReference>
<dbReference type="SUPFAM" id="SSF54695">
    <property type="entry name" value="POZ domain"/>
    <property type="match status" value="1"/>
</dbReference>
<dbReference type="RefSeq" id="XP_007391669.1">
    <property type="nucleotide sequence ID" value="XM_007391607.1"/>
</dbReference>
<feature type="compositionally biased region" description="Polar residues" evidence="4">
    <location>
        <begin position="465"/>
        <end position="478"/>
    </location>
</feature>
<dbReference type="STRING" id="650164.K5V8F9"/>
<evidence type="ECO:0000256" key="3">
    <source>
        <dbReference type="ARBA" id="ARBA00022917"/>
    </source>
</evidence>
<organism evidence="6 7">
    <name type="scientific">Phanerochaete carnosa (strain HHB-10118-sp)</name>
    <name type="common">White-rot fungus</name>
    <name type="synonym">Peniophora carnosa</name>
    <dbReference type="NCBI Taxonomy" id="650164"/>
    <lineage>
        <taxon>Eukaryota</taxon>
        <taxon>Fungi</taxon>
        <taxon>Dikarya</taxon>
        <taxon>Basidiomycota</taxon>
        <taxon>Agaricomycotina</taxon>
        <taxon>Agaricomycetes</taxon>
        <taxon>Polyporales</taxon>
        <taxon>Phanerochaetaceae</taxon>
        <taxon>Phanerochaete</taxon>
    </lineage>
</organism>
<dbReference type="OrthoDB" id="3248190at2759"/>
<dbReference type="Gene3D" id="3.30.710.10">
    <property type="entry name" value="Potassium Channel Kv1.1, Chain A"/>
    <property type="match status" value="1"/>
</dbReference>
<dbReference type="InterPro" id="IPR011333">
    <property type="entry name" value="SKP1/BTB/POZ_sf"/>
</dbReference>
<dbReference type="Gene3D" id="1.25.40.180">
    <property type="match status" value="1"/>
</dbReference>
<comment type="similarity">
    <text evidence="1">Belongs to the eukaryotic initiation factor 4G family.</text>
</comment>
<name>K5V8F9_PHACS</name>
<gene>
    <name evidence="6" type="ORF">PHACADRAFT_249310</name>
</gene>
<dbReference type="CDD" id="cd18186">
    <property type="entry name" value="BTB_POZ_ZBTB_KLHL-like"/>
    <property type="match status" value="1"/>
</dbReference>
<dbReference type="Pfam" id="PF00651">
    <property type="entry name" value="BTB"/>
    <property type="match status" value="1"/>
</dbReference>
<evidence type="ECO:0000256" key="4">
    <source>
        <dbReference type="SAM" id="MobiDB-lite"/>
    </source>
</evidence>
<feature type="compositionally biased region" description="Polar residues" evidence="4">
    <location>
        <begin position="45"/>
        <end position="58"/>
    </location>
</feature>
<dbReference type="GO" id="GO:0016281">
    <property type="term" value="C:eukaryotic translation initiation factor 4F complex"/>
    <property type="evidence" value="ECO:0007669"/>
    <property type="project" value="TreeGrafter"/>
</dbReference>
<dbReference type="AlphaFoldDB" id="K5V8F9"/>
<feature type="region of interest" description="Disordered" evidence="4">
    <location>
        <begin position="465"/>
        <end position="487"/>
    </location>
</feature>
<accession>K5V8F9</accession>
<dbReference type="InterPro" id="IPR000210">
    <property type="entry name" value="BTB/POZ_dom"/>
</dbReference>
<keyword evidence="3" id="KW-0648">Protein biosynthesis</keyword>
<feature type="region of interest" description="Disordered" evidence="4">
    <location>
        <begin position="23"/>
        <end position="58"/>
    </location>
</feature>
<keyword evidence="2" id="KW-0396">Initiation factor</keyword>
<dbReference type="GeneID" id="18914632"/>
<dbReference type="Pfam" id="PF02854">
    <property type="entry name" value="MIF4G"/>
    <property type="match status" value="1"/>
</dbReference>
<sequence length="602" mass="66196">MSSGTPSEVSDLSISDTESFADIHEISSPTSPTPESATPSLATETGGSATFVSRDPPSQNKHPKYYFDDGSTVFLVGGFKYRLHQYLFSRDSPYFASIFARCVPSESIDLADKKSSDFDALLSVLYSTCYRLPDITTVDEWSAVLRLATEWSFDGIRNLAIERLEPIASPTEKIVLSHSHSIASWLPAAYISLCQRPHPLTAAEIRAIEAEDVEVVMSVRETMLRAGLPSEVSDISAHVADAMKSVMKAATFTPPDFIPEIANMTSFPRSDPIPEDTKVEALPHVDPIPPPNPLAEVMKMAEVTLAEHGTEAAKVQKLYFEIHRQFDSASLLLLASADSTRNVASTTLAHILSSVVHTEVAPLLEKMTPDNIGPIAREIAQWIDLTTRGNDCVTLQQIIDLVYDKATSDQESARVCSLLCRQLTGKIPAKFRRPGDRDYVGGPVFRNHLLGECLREAESIRLKIDSTTQGSEESSATELPSGDDEDTLSAAHEREYAAVRFIGELVVAGALSNDDAFRCLNHIFSEYNLRYVAPGDQQARFVCAFLLTVGPCLHRADDNIRTRMDQYIYSVQRINSMNCSARTAALVEELSQMQRDGWPAAA</sequence>
<dbReference type="InterPro" id="IPR003890">
    <property type="entry name" value="MIF4G-like_typ-3"/>
</dbReference>
<dbReference type="Proteomes" id="UP000008370">
    <property type="component" value="Unassembled WGS sequence"/>
</dbReference>
<proteinExistence type="inferred from homology"/>